<dbReference type="AlphaFoldDB" id="A0A261S3C2"/>
<dbReference type="PROSITE" id="PS01156">
    <property type="entry name" value="TONB_DEPENDENT_REC_2"/>
    <property type="match status" value="1"/>
</dbReference>
<dbReference type="GO" id="GO:0015891">
    <property type="term" value="P:siderophore transport"/>
    <property type="evidence" value="ECO:0007669"/>
    <property type="project" value="InterPro"/>
</dbReference>
<dbReference type="Gene3D" id="2.170.130.10">
    <property type="entry name" value="TonB-dependent receptor, plug domain"/>
    <property type="match status" value="1"/>
</dbReference>
<evidence type="ECO:0000256" key="7">
    <source>
        <dbReference type="ARBA" id="ARBA00022729"/>
    </source>
</evidence>
<evidence type="ECO:0000256" key="5">
    <source>
        <dbReference type="ARBA" id="ARBA00022496"/>
    </source>
</evidence>
<evidence type="ECO:0000256" key="4">
    <source>
        <dbReference type="ARBA" id="ARBA00022452"/>
    </source>
</evidence>
<evidence type="ECO:0000256" key="3">
    <source>
        <dbReference type="ARBA" id="ARBA00022448"/>
    </source>
</evidence>
<dbReference type="SMART" id="SM00965">
    <property type="entry name" value="STN"/>
    <property type="match status" value="1"/>
</dbReference>
<keyword evidence="13 14" id="KW-0998">Cell outer membrane</keyword>
<feature type="compositionally biased region" description="Polar residues" evidence="17">
    <location>
        <begin position="529"/>
        <end position="543"/>
    </location>
</feature>
<evidence type="ECO:0000256" key="2">
    <source>
        <dbReference type="ARBA" id="ARBA00009810"/>
    </source>
</evidence>
<keyword evidence="6 14" id="KW-0812">Transmembrane</keyword>
<dbReference type="EMBL" id="NEVM01000005">
    <property type="protein sequence ID" value="OZI31848.1"/>
    <property type="molecule type" value="Genomic_DNA"/>
</dbReference>
<dbReference type="InterPro" id="IPR010105">
    <property type="entry name" value="TonB_sidphr_rcpt"/>
</dbReference>
<dbReference type="GO" id="GO:0038023">
    <property type="term" value="F:signaling receptor activity"/>
    <property type="evidence" value="ECO:0007669"/>
    <property type="project" value="InterPro"/>
</dbReference>
<keyword evidence="3 14" id="KW-0813">Transport</keyword>
<comment type="similarity">
    <text evidence="2 14 16">Belongs to the TonB-dependent receptor family.</text>
</comment>
<dbReference type="PROSITE" id="PS52016">
    <property type="entry name" value="TONB_DEPENDENT_REC_3"/>
    <property type="match status" value="1"/>
</dbReference>
<dbReference type="InterPro" id="IPR039426">
    <property type="entry name" value="TonB-dep_rcpt-like"/>
</dbReference>
<evidence type="ECO:0000259" key="18">
    <source>
        <dbReference type="SMART" id="SM00965"/>
    </source>
</evidence>
<dbReference type="Pfam" id="PF07715">
    <property type="entry name" value="Plug"/>
    <property type="match status" value="1"/>
</dbReference>
<keyword evidence="11 14" id="KW-0472">Membrane</keyword>
<dbReference type="InterPro" id="IPR011662">
    <property type="entry name" value="Secretin/TonB_short_N"/>
</dbReference>
<accession>A0A261S3C2</accession>
<dbReference type="CDD" id="cd01347">
    <property type="entry name" value="ligand_gated_channel"/>
    <property type="match status" value="1"/>
</dbReference>
<evidence type="ECO:0000256" key="17">
    <source>
        <dbReference type="SAM" id="MobiDB-lite"/>
    </source>
</evidence>
<feature type="region of interest" description="Disordered" evidence="17">
    <location>
        <begin position="529"/>
        <end position="550"/>
    </location>
</feature>
<gene>
    <name evidence="19" type="ORF">CAL29_28725</name>
</gene>
<dbReference type="InterPro" id="IPR010917">
    <property type="entry name" value="TonB_rcpt_CS"/>
</dbReference>
<evidence type="ECO:0000256" key="6">
    <source>
        <dbReference type="ARBA" id="ARBA00022692"/>
    </source>
</evidence>
<comment type="caution">
    <text evidence="19">The sequence shown here is derived from an EMBL/GenBank/DDBJ whole genome shotgun (WGS) entry which is preliminary data.</text>
</comment>
<keyword evidence="4 14" id="KW-1134">Transmembrane beta strand</keyword>
<dbReference type="GO" id="GO:0015344">
    <property type="term" value="F:siderophore uptake transmembrane transporter activity"/>
    <property type="evidence" value="ECO:0007669"/>
    <property type="project" value="TreeGrafter"/>
</dbReference>
<proteinExistence type="inferred from homology"/>
<dbReference type="InterPro" id="IPR036942">
    <property type="entry name" value="Beta-barrel_TonB_sf"/>
</dbReference>
<dbReference type="SUPFAM" id="SSF56935">
    <property type="entry name" value="Porins"/>
    <property type="match status" value="1"/>
</dbReference>
<evidence type="ECO:0000256" key="12">
    <source>
        <dbReference type="ARBA" id="ARBA00023170"/>
    </source>
</evidence>
<dbReference type="Gene3D" id="2.40.170.20">
    <property type="entry name" value="TonB-dependent receptor, beta-barrel domain"/>
    <property type="match status" value="1"/>
</dbReference>
<protein>
    <recommendedName>
        <fullName evidence="18">Secretin/TonB short N-terminal domain-containing protein</fullName>
    </recommendedName>
</protein>
<keyword evidence="7" id="KW-0732">Signal</keyword>
<dbReference type="Pfam" id="PF00593">
    <property type="entry name" value="TonB_dep_Rec_b-barrel"/>
    <property type="match status" value="1"/>
</dbReference>
<keyword evidence="10 16" id="KW-0798">TonB box</keyword>
<evidence type="ECO:0000256" key="9">
    <source>
        <dbReference type="ARBA" id="ARBA00023065"/>
    </source>
</evidence>
<dbReference type="Gene3D" id="3.55.50.30">
    <property type="match status" value="1"/>
</dbReference>
<sequence length="849" mass="90755">MACRKAGMATSLGPMLHSFEPRKVNMSRHPAHGRFRSAHPPRFIRRSPPLATHLLVAGGVAIGAGWAGHAYAQHAASAPATQPGAAAARSYDIPAGPLNAVLMRFLAESGVLLSGSTELAQGKNSSGVQGIFTPEAALAALLAGTGLQAVPDARGRYLLRPAPGGAEAPTVSTLEAVTVTAQAARADGLPEAYAGGQVARGGRVGLLGNMDFMDTPFNQTSYTAELMENQQAQMIADVLVGDPSVRDSGRKYGQASNAFFIRGLPFSTADASFNGLRGIFPMYRQPVEALERIEVLKGPNALLNSMGGSIAGDINLVPKRAADEPLTRLTTGYMSDSQINTHLDVGRRFGEDNAWGIRVNAVYRNGDTPIDQQGGHLGMGAVALDYRGERLRLSLDLLHQKARLRNISPFSFSFATADIPDAPRSSNAVLLGGEAEHEESSAAFRAEYDFSDAVSAYVAAGHLRQRSDVVTTQIANVMPNGDYRGTLASDAYGMDNTNIQVGTQIRFATGPVQHKLALTADRFHQRNLQRSGGRSISGPTVSGNIYEPTTGRLPAQLRTGTWGDLSTVDRQSVAVADTLSFMEDRLNVIAGVRKQYVEQEVLTTGVDYKDDALTPMVGLVVKPLSDLSLYANYIEGLLQGSVVNDPTSPDNGTVFPPYKTRQYEVGVKKDFGDFATTISLFEIKQPSQIVDPATREYSRDGKQRNRGIEWNVFGQLTPRLSMMGGVSYIDAKLTNTAGGTNNGNRAPGVPKLQANLGLDWAVPGVPGLTVGGRVIRTGNAYLDAANTQQVSGWTRFDLGARYTTRIAGKAVTFRGNVENVFNKDYWIAVNGGAVMSSPRTFMLSASVDF</sequence>
<keyword evidence="9" id="KW-0406">Ion transport</keyword>
<evidence type="ECO:0000313" key="19">
    <source>
        <dbReference type="EMBL" id="OZI31848.1"/>
    </source>
</evidence>
<name>A0A261S3C2_9BORD</name>
<keyword evidence="20" id="KW-1185">Reference proteome</keyword>
<evidence type="ECO:0000256" key="13">
    <source>
        <dbReference type="ARBA" id="ARBA00023237"/>
    </source>
</evidence>
<evidence type="ECO:0000256" key="11">
    <source>
        <dbReference type="ARBA" id="ARBA00023136"/>
    </source>
</evidence>
<feature type="short sequence motif" description="TonB C-terminal box" evidence="15">
    <location>
        <begin position="832"/>
        <end position="849"/>
    </location>
</feature>
<dbReference type="GO" id="GO:0009279">
    <property type="term" value="C:cell outer membrane"/>
    <property type="evidence" value="ECO:0007669"/>
    <property type="project" value="UniProtKB-SubCell"/>
</dbReference>
<evidence type="ECO:0000256" key="15">
    <source>
        <dbReference type="PROSITE-ProRule" id="PRU10144"/>
    </source>
</evidence>
<dbReference type="Pfam" id="PF07660">
    <property type="entry name" value="STN"/>
    <property type="match status" value="1"/>
</dbReference>
<dbReference type="InterPro" id="IPR012910">
    <property type="entry name" value="Plug_dom"/>
</dbReference>
<organism evidence="19 20">
    <name type="scientific">Bordetella genomosp. 10</name>
    <dbReference type="NCBI Taxonomy" id="1416804"/>
    <lineage>
        <taxon>Bacteria</taxon>
        <taxon>Pseudomonadati</taxon>
        <taxon>Pseudomonadota</taxon>
        <taxon>Betaproteobacteria</taxon>
        <taxon>Burkholderiales</taxon>
        <taxon>Alcaligenaceae</taxon>
        <taxon>Bordetella</taxon>
    </lineage>
</organism>
<dbReference type="Proteomes" id="UP000216020">
    <property type="component" value="Unassembled WGS sequence"/>
</dbReference>
<keyword evidence="5" id="KW-0410">Iron transport</keyword>
<evidence type="ECO:0000256" key="14">
    <source>
        <dbReference type="PROSITE-ProRule" id="PRU01360"/>
    </source>
</evidence>
<dbReference type="InterPro" id="IPR037066">
    <property type="entry name" value="Plug_dom_sf"/>
</dbReference>
<dbReference type="InterPro" id="IPR000531">
    <property type="entry name" value="Beta-barrel_TonB"/>
</dbReference>
<evidence type="ECO:0000256" key="16">
    <source>
        <dbReference type="RuleBase" id="RU003357"/>
    </source>
</evidence>
<keyword evidence="12" id="KW-0675">Receptor</keyword>
<evidence type="ECO:0000313" key="20">
    <source>
        <dbReference type="Proteomes" id="UP000216020"/>
    </source>
</evidence>
<evidence type="ECO:0000256" key="8">
    <source>
        <dbReference type="ARBA" id="ARBA00023004"/>
    </source>
</evidence>
<keyword evidence="8" id="KW-0408">Iron</keyword>
<dbReference type="PANTHER" id="PTHR32552:SF82">
    <property type="entry name" value="FCUA PROTEIN"/>
    <property type="match status" value="1"/>
</dbReference>
<evidence type="ECO:0000256" key="10">
    <source>
        <dbReference type="ARBA" id="ARBA00023077"/>
    </source>
</evidence>
<dbReference type="PANTHER" id="PTHR32552">
    <property type="entry name" value="FERRICHROME IRON RECEPTOR-RELATED"/>
    <property type="match status" value="1"/>
</dbReference>
<dbReference type="NCBIfam" id="TIGR01783">
    <property type="entry name" value="TonB-siderophor"/>
    <property type="match status" value="1"/>
</dbReference>
<comment type="subcellular location">
    <subcellularLocation>
        <location evidence="1 14">Cell outer membrane</location>
        <topology evidence="1 14">Multi-pass membrane protein</topology>
    </subcellularLocation>
</comment>
<reference evidence="20" key="1">
    <citation type="submission" date="2017-05" db="EMBL/GenBank/DDBJ databases">
        <title>Complete and WGS of Bordetella genogroups.</title>
        <authorList>
            <person name="Spilker T."/>
            <person name="Lipuma J."/>
        </authorList>
    </citation>
    <scope>NUCLEOTIDE SEQUENCE [LARGE SCALE GENOMIC DNA]</scope>
    <source>
        <strain evidence="20">AU16122</strain>
    </source>
</reference>
<evidence type="ECO:0000256" key="1">
    <source>
        <dbReference type="ARBA" id="ARBA00004571"/>
    </source>
</evidence>
<feature type="domain" description="Secretin/TonB short N-terminal" evidence="18">
    <location>
        <begin position="111"/>
        <end position="162"/>
    </location>
</feature>